<dbReference type="NCBIfam" id="TIGR03160">
    <property type="entry name" value="cobT_DBIPRT"/>
    <property type="match status" value="1"/>
</dbReference>
<keyword evidence="6 10" id="KW-0328">Glycosyltransferase</keyword>
<sequence length="361" mass="37364">MPQISASSFLDRTFRAICPQDNEWRDRARARLSELTMPFWALGDLMDLAVDLAGITRSLHPPVARKRVVVMVGDHGVATEGVSQYPVEVTGQMLRNMVNGGAGINALASQAGAEITLVDVGAKEDFSDLVASGALIAKKIGHGTDNMLLGPAMSRTHAVMAVEAGIEIANQLADSTDLFATGEIGIGNTTPSSAVAAVITGRPVIELTGRGTGLDDAGLAHKVAVVEAALQKNRPDAKDGLDILAKVGGFELGAIAGLILGAAAKRKPVVVDGLISTAGALIAYKLEPFVRDFIVCGHGSAEPGHAPMCAFLGKKPLLQLGMRLGEGTGAALAFNLVEAAARVLTQMATFAEASVSTARKN</sequence>
<evidence type="ECO:0000313" key="12">
    <source>
        <dbReference type="Proteomes" id="UP000239867"/>
    </source>
</evidence>
<protein>
    <recommendedName>
        <fullName evidence="4 10">Nicotinate-nucleotide--dimethylbenzimidazole phosphoribosyltransferase</fullName>
        <shortName evidence="10">NN:DBI PRT</shortName>
        <ecNumber evidence="3 10">2.4.2.21</ecNumber>
    </recommendedName>
    <alternativeName>
        <fullName evidence="8 10">N(1)-alpha-phosphoribosyltransferase</fullName>
    </alternativeName>
</protein>
<gene>
    <name evidence="10" type="primary">cobT</name>
    <name evidence="11" type="ORF">CAY53_03530</name>
</gene>
<dbReference type="EMBL" id="CP021255">
    <property type="protein sequence ID" value="AVD70668.1"/>
    <property type="molecule type" value="Genomic_DNA"/>
</dbReference>
<dbReference type="EC" id="2.4.2.21" evidence="3 10"/>
<dbReference type="Proteomes" id="UP000239867">
    <property type="component" value="Chromosome"/>
</dbReference>
<proteinExistence type="inferred from homology"/>
<feature type="active site" description="Proton acceptor" evidence="10">
    <location>
        <position position="326"/>
    </location>
</feature>
<dbReference type="AlphaFoldDB" id="A0A2L1GLZ5"/>
<evidence type="ECO:0000256" key="3">
    <source>
        <dbReference type="ARBA" id="ARBA00011991"/>
    </source>
</evidence>
<dbReference type="InterPro" id="IPR017846">
    <property type="entry name" value="Nict_dMeBzImd_PRibTrfase_bact"/>
</dbReference>
<dbReference type="FunFam" id="3.40.50.10210:FF:000001">
    <property type="entry name" value="Nicotinate-nucleotide--dimethylbenzimidazole phosphoribosyltransferase"/>
    <property type="match status" value="1"/>
</dbReference>
<dbReference type="RefSeq" id="WP_104935962.1">
    <property type="nucleotide sequence ID" value="NZ_CP021255.1"/>
</dbReference>
<dbReference type="UniPathway" id="UPA00061">
    <property type="reaction ID" value="UER00516"/>
</dbReference>
<dbReference type="Gene3D" id="1.10.1610.10">
    <property type="match status" value="1"/>
</dbReference>
<dbReference type="KEGG" id="deo:CAY53_03530"/>
<evidence type="ECO:0000256" key="8">
    <source>
        <dbReference type="ARBA" id="ARBA00030686"/>
    </source>
</evidence>
<keyword evidence="7 10" id="KW-0808">Transferase</keyword>
<dbReference type="CDD" id="cd02439">
    <property type="entry name" value="DMB-PRT_CobT"/>
    <property type="match status" value="1"/>
</dbReference>
<comment type="similarity">
    <text evidence="2 10">Belongs to the CobT family.</text>
</comment>
<accession>A0A2L1GLZ5</accession>
<evidence type="ECO:0000256" key="1">
    <source>
        <dbReference type="ARBA" id="ARBA00005049"/>
    </source>
</evidence>
<dbReference type="HAMAP" id="MF_00230">
    <property type="entry name" value="CobT"/>
    <property type="match status" value="1"/>
</dbReference>
<name>A0A2L1GLZ5_9BACT</name>
<dbReference type="InterPro" id="IPR003200">
    <property type="entry name" value="Nict_dMeBzImd_PRibTrfase"/>
</dbReference>
<dbReference type="OrthoDB" id="9781491at2"/>
<evidence type="ECO:0000256" key="10">
    <source>
        <dbReference type="HAMAP-Rule" id="MF_00230"/>
    </source>
</evidence>
<dbReference type="InterPro" id="IPR036087">
    <property type="entry name" value="Nict_dMeBzImd_PRibTrfase_sf"/>
</dbReference>
<dbReference type="GO" id="GO:0008939">
    <property type="term" value="F:nicotinate-nucleotide-dimethylbenzimidazole phosphoribosyltransferase activity"/>
    <property type="evidence" value="ECO:0007669"/>
    <property type="project" value="UniProtKB-UniRule"/>
</dbReference>
<evidence type="ECO:0000256" key="6">
    <source>
        <dbReference type="ARBA" id="ARBA00022676"/>
    </source>
</evidence>
<reference evidence="11 12" key="1">
    <citation type="journal article" date="2018" name="MBio">
        <title>Insights into the evolution of host association through the isolation and characterization of a novel human periodontal pathobiont, Desulfobulbus oralis.</title>
        <authorList>
            <person name="Cross K.L."/>
            <person name="Chirania P."/>
            <person name="Xiong W."/>
            <person name="Beall C.J."/>
            <person name="Elkins J.G."/>
            <person name="Giannone R.J."/>
            <person name="Griffen A.L."/>
            <person name="Guss A.M."/>
            <person name="Hettich R.L."/>
            <person name="Joshi S.S."/>
            <person name="Mokrzan E.M."/>
            <person name="Martin R.K."/>
            <person name="Zhulin I.B."/>
            <person name="Leys E.J."/>
            <person name="Podar M."/>
        </authorList>
    </citation>
    <scope>NUCLEOTIDE SEQUENCE [LARGE SCALE GENOMIC DNA]</scope>
    <source>
        <strain evidence="11 12">ORNL</strain>
    </source>
</reference>
<dbReference type="GO" id="GO:0009236">
    <property type="term" value="P:cobalamin biosynthetic process"/>
    <property type="evidence" value="ECO:0007669"/>
    <property type="project" value="UniProtKB-UniRule"/>
</dbReference>
<evidence type="ECO:0000256" key="5">
    <source>
        <dbReference type="ARBA" id="ARBA00022573"/>
    </source>
</evidence>
<keyword evidence="5 10" id="KW-0169">Cobalamin biosynthesis</keyword>
<dbReference type="InterPro" id="IPR023195">
    <property type="entry name" value="Nict_dMeBzImd_PRibTrfase_N"/>
</dbReference>
<dbReference type="PANTHER" id="PTHR43463:SF1">
    <property type="entry name" value="NICOTINATE-NUCLEOTIDE--DIMETHYLBENZIMIDAZOLE PHOSPHORIBOSYLTRANSFERASE"/>
    <property type="match status" value="1"/>
</dbReference>
<dbReference type="NCBIfam" id="NF000996">
    <property type="entry name" value="PRK00105.1"/>
    <property type="match status" value="1"/>
</dbReference>
<evidence type="ECO:0000256" key="2">
    <source>
        <dbReference type="ARBA" id="ARBA00007110"/>
    </source>
</evidence>
<dbReference type="Pfam" id="PF02277">
    <property type="entry name" value="DBI_PRT"/>
    <property type="match status" value="1"/>
</dbReference>
<comment type="catalytic activity">
    <reaction evidence="9 10">
        <text>5,6-dimethylbenzimidazole + nicotinate beta-D-ribonucleotide = alpha-ribazole 5'-phosphate + nicotinate + H(+)</text>
        <dbReference type="Rhea" id="RHEA:11196"/>
        <dbReference type="ChEBI" id="CHEBI:15378"/>
        <dbReference type="ChEBI" id="CHEBI:15890"/>
        <dbReference type="ChEBI" id="CHEBI:32544"/>
        <dbReference type="ChEBI" id="CHEBI:57502"/>
        <dbReference type="ChEBI" id="CHEBI:57918"/>
        <dbReference type="EC" id="2.4.2.21"/>
    </reaction>
</comment>
<evidence type="ECO:0000256" key="7">
    <source>
        <dbReference type="ARBA" id="ARBA00022679"/>
    </source>
</evidence>
<comment type="function">
    <text evidence="10">Catalyzes the synthesis of alpha-ribazole-5'-phosphate from nicotinate mononucleotide (NAMN) and 5,6-dimethylbenzimidazole (DMB).</text>
</comment>
<keyword evidence="12" id="KW-1185">Reference proteome</keyword>
<comment type="pathway">
    <text evidence="1 10">Nucleoside biosynthesis; alpha-ribazole biosynthesis; alpha-ribazole from 5,6-dimethylbenzimidazole: step 1/2.</text>
</comment>
<organism evidence="11 12">
    <name type="scientific">Desulfobulbus oralis</name>
    <dbReference type="NCBI Taxonomy" id="1986146"/>
    <lineage>
        <taxon>Bacteria</taxon>
        <taxon>Pseudomonadati</taxon>
        <taxon>Thermodesulfobacteriota</taxon>
        <taxon>Desulfobulbia</taxon>
        <taxon>Desulfobulbales</taxon>
        <taxon>Desulfobulbaceae</taxon>
        <taxon>Desulfobulbus</taxon>
    </lineage>
</organism>
<evidence type="ECO:0000256" key="4">
    <source>
        <dbReference type="ARBA" id="ARBA00015486"/>
    </source>
</evidence>
<dbReference type="PANTHER" id="PTHR43463">
    <property type="entry name" value="NICOTINATE-NUCLEOTIDE--DIMETHYLBENZIMIDAZOLE PHOSPHORIBOSYLTRANSFERASE"/>
    <property type="match status" value="1"/>
</dbReference>
<evidence type="ECO:0000313" key="11">
    <source>
        <dbReference type="EMBL" id="AVD70668.1"/>
    </source>
</evidence>
<evidence type="ECO:0000256" key="9">
    <source>
        <dbReference type="ARBA" id="ARBA00047340"/>
    </source>
</evidence>
<dbReference type="SUPFAM" id="SSF52733">
    <property type="entry name" value="Nicotinate mononucleotide:5,6-dimethylbenzimidazole phosphoribosyltransferase (CobT)"/>
    <property type="match status" value="1"/>
</dbReference>
<dbReference type="Gene3D" id="3.40.50.10210">
    <property type="match status" value="1"/>
</dbReference>